<dbReference type="OrthoDB" id="5112469at2"/>
<keyword evidence="8" id="KW-1185">Reference proteome</keyword>
<dbReference type="InterPro" id="IPR001647">
    <property type="entry name" value="HTH_TetR"/>
</dbReference>
<feature type="DNA-binding region" description="H-T-H motif" evidence="5">
    <location>
        <begin position="33"/>
        <end position="52"/>
    </location>
</feature>
<dbReference type="RefSeq" id="WP_077685840.1">
    <property type="nucleotide sequence ID" value="NZ_CP019606.1"/>
</dbReference>
<dbReference type="Pfam" id="PF00440">
    <property type="entry name" value="TetR_N"/>
    <property type="match status" value="1"/>
</dbReference>
<keyword evidence="1" id="KW-0678">Repressor</keyword>
<name>A0A1Q2CN25_9ACTN</name>
<dbReference type="PRINTS" id="PR00455">
    <property type="entry name" value="HTHTETR"/>
</dbReference>
<dbReference type="InterPro" id="IPR039538">
    <property type="entry name" value="BetI_C"/>
</dbReference>
<feature type="domain" description="HTH tetR-type" evidence="6">
    <location>
        <begin position="10"/>
        <end position="70"/>
    </location>
</feature>
<protein>
    <recommendedName>
        <fullName evidence="6">HTH tetR-type domain-containing protein</fullName>
    </recommendedName>
</protein>
<dbReference type="InterPro" id="IPR009057">
    <property type="entry name" value="Homeodomain-like_sf"/>
</dbReference>
<dbReference type="KEGG" id="tes:BW730_08410"/>
<dbReference type="PANTHER" id="PTHR30055:SF226">
    <property type="entry name" value="HTH-TYPE TRANSCRIPTIONAL REGULATOR PKSA"/>
    <property type="match status" value="1"/>
</dbReference>
<keyword evidence="2" id="KW-0805">Transcription regulation</keyword>
<dbReference type="PANTHER" id="PTHR30055">
    <property type="entry name" value="HTH-TYPE TRANSCRIPTIONAL REGULATOR RUTR"/>
    <property type="match status" value="1"/>
</dbReference>
<dbReference type="InterPro" id="IPR050109">
    <property type="entry name" value="HTH-type_TetR-like_transc_reg"/>
</dbReference>
<dbReference type="STRING" id="1332264.BW730_08410"/>
<dbReference type="PROSITE" id="PS50977">
    <property type="entry name" value="HTH_TETR_2"/>
    <property type="match status" value="1"/>
</dbReference>
<evidence type="ECO:0000256" key="4">
    <source>
        <dbReference type="ARBA" id="ARBA00023163"/>
    </source>
</evidence>
<accession>A0A1Q2CN25</accession>
<dbReference type="Pfam" id="PF13977">
    <property type="entry name" value="TetR_C_6"/>
    <property type="match status" value="1"/>
</dbReference>
<keyword evidence="3 5" id="KW-0238">DNA-binding</keyword>
<dbReference type="GO" id="GO:0003700">
    <property type="term" value="F:DNA-binding transcription factor activity"/>
    <property type="evidence" value="ECO:0007669"/>
    <property type="project" value="TreeGrafter"/>
</dbReference>
<reference evidence="8" key="1">
    <citation type="submission" date="2017-02" db="EMBL/GenBank/DDBJ databases">
        <title>Tessaracoccus aquaemaris sp. nov., isolated from the intestine of a Korean rockfish, Sebastes schlegelii, in a marine aquaculture pond.</title>
        <authorList>
            <person name="Tak E.J."/>
            <person name="Bae J.-W."/>
        </authorList>
    </citation>
    <scope>NUCLEOTIDE SEQUENCE [LARGE SCALE GENOMIC DNA]</scope>
    <source>
        <strain evidence="8">NSG39</strain>
    </source>
</reference>
<organism evidence="7 8">
    <name type="scientific">Tessaracoccus aquimaris</name>
    <dbReference type="NCBI Taxonomy" id="1332264"/>
    <lineage>
        <taxon>Bacteria</taxon>
        <taxon>Bacillati</taxon>
        <taxon>Actinomycetota</taxon>
        <taxon>Actinomycetes</taxon>
        <taxon>Propionibacteriales</taxon>
        <taxon>Propionibacteriaceae</taxon>
        <taxon>Tessaracoccus</taxon>
    </lineage>
</organism>
<evidence type="ECO:0000259" key="6">
    <source>
        <dbReference type="PROSITE" id="PS50977"/>
    </source>
</evidence>
<dbReference type="EMBL" id="CP019606">
    <property type="protein sequence ID" value="AQP47509.1"/>
    <property type="molecule type" value="Genomic_DNA"/>
</dbReference>
<evidence type="ECO:0000256" key="2">
    <source>
        <dbReference type="ARBA" id="ARBA00023015"/>
    </source>
</evidence>
<evidence type="ECO:0000256" key="1">
    <source>
        <dbReference type="ARBA" id="ARBA00022491"/>
    </source>
</evidence>
<dbReference type="AlphaFoldDB" id="A0A1Q2CN25"/>
<evidence type="ECO:0000256" key="3">
    <source>
        <dbReference type="ARBA" id="ARBA00023125"/>
    </source>
</evidence>
<dbReference type="SUPFAM" id="SSF48498">
    <property type="entry name" value="Tetracyclin repressor-like, C-terminal domain"/>
    <property type="match status" value="1"/>
</dbReference>
<keyword evidence="4" id="KW-0804">Transcription</keyword>
<dbReference type="Gene3D" id="1.10.357.10">
    <property type="entry name" value="Tetracycline Repressor, domain 2"/>
    <property type="match status" value="1"/>
</dbReference>
<evidence type="ECO:0000313" key="7">
    <source>
        <dbReference type="EMBL" id="AQP47509.1"/>
    </source>
</evidence>
<dbReference type="Proteomes" id="UP000188145">
    <property type="component" value="Chromosome"/>
</dbReference>
<sequence>MAGIGYEKGRRRRSELLEAAFSRFATLGYRNATLAQIAADCGVSRMGLAHHFRTKEALLLAVLEERDRVNGRDFFVGSDPSVEPLDYLDRFARLIDDNAAVPGLINLYAVLSAESATDPDHPAHGYFRDRYRRIRGHIDAAFAALKADGTIDARVDVDNAGAAMMGLIDGLQVQWLLEPDAVDIGAQLRRWYRQGFGLDLA</sequence>
<dbReference type="GO" id="GO:0000976">
    <property type="term" value="F:transcription cis-regulatory region binding"/>
    <property type="evidence" value="ECO:0007669"/>
    <property type="project" value="TreeGrafter"/>
</dbReference>
<evidence type="ECO:0000313" key="8">
    <source>
        <dbReference type="Proteomes" id="UP000188145"/>
    </source>
</evidence>
<proteinExistence type="predicted"/>
<gene>
    <name evidence="7" type="ORF">BW730_08410</name>
</gene>
<evidence type="ECO:0000256" key="5">
    <source>
        <dbReference type="PROSITE-ProRule" id="PRU00335"/>
    </source>
</evidence>
<dbReference type="InterPro" id="IPR036271">
    <property type="entry name" value="Tet_transcr_reg_TetR-rel_C_sf"/>
</dbReference>
<dbReference type="SUPFAM" id="SSF46689">
    <property type="entry name" value="Homeodomain-like"/>
    <property type="match status" value="1"/>
</dbReference>